<dbReference type="PANTHER" id="PTHR46623">
    <property type="entry name" value="CARBOXYMETHYLENEBUTENOLIDASE-RELATED"/>
    <property type="match status" value="1"/>
</dbReference>
<name>T0ZQD0_9ZZZZ</name>
<accession>T0ZQD0</accession>
<dbReference type="GO" id="GO:0016787">
    <property type="term" value="F:hydrolase activity"/>
    <property type="evidence" value="ECO:0007669"/>
    <property type="project" value="InterPro"/>
</dbReference>
<reference evidence="2" key="2">
    <citation type="journal article" date="2014" name="ISME J.">
        <title>Microbial stratification in low pH oxic and suboxic macroscopic growths along an acid mine drainage.</title>
        <authorList>
            <person name="Mendez-Garcia C."/>
            <person name="Mesa V."/>
            <person name="Sprenger R.R."/>
            <person name="Richter M."/>
            <person name="Diez M.S."/>
            <person name="Solano J."/>
            <person name="Bargiela R."/>
            <person name="Golyshina O.V."/>
            <person name="Manteca A."/>
            <person name="Ramos J.L."/>
            <person name="Gallego J.R."/>
            <person name="Llorente I."/>
            <person name="Martins Dos Santos V.A."/>
            <person name="Jensen O.N."/>
            <person name="Pelaez A.I."/>
            <person name="Sanchez J."/>
            <person name="Ferrer M."/>
        </authorList>
    </citation>
    <scope>NUCLEOTIDE SEQUENCE</scope>
</reference>
<protein>
    <submittedName>
        <fullName evidence="2">Carboxymethylenebutenolidase</fullName>
    </submittedName>
</protein>
<evidence type="ECO:0000259" key="1">
    <source>
        <dbReference type="Pfam" id="PF01738"/>
    </source>
</evidence>
<dbReference type="PANTHER" id="PTHR46623:SF6">
    <property type="entry name" value="ALPHA_BETA-HYDROLASES SUPERFAMILY PROTEIN"/>
    <property type="match status" value="1"/>
</dbReference>
<feature type="domain" description="Dienelactone hydrolase" evidence="1">
    <location>
        <begin position="1"/>
        <end position="108"/>
    </location>
</feature>
<proteinExistence type="predicted"/>
<dbReference type="InterPro" id="IPR002925">
    <property type="entry name" value="Dienelactn_hydro"/>
</dbReference>
<dbReference type="Gene3D" id="3.40.50.1820">
    <property type="entry name" value="alpha/beta hydrolase"/>
    <property type="match status" value="1"/>
</dbReference>
<sequence length="111" mass="12223">FCMGGELSGNLACVEPDLRAAVIFYGPAPDDERLPGIACPLLGLYGADDARVTDAVPGFEQRLAQLGKPFSYFVYKDSPHAFFNDTRPSYRPEAARDAWARTLCFFAEQLV</sequence>
<dbReference type="AlphaFoldDB" id="T0ZQD0"/>
<dbReference type="InterPro" id="IPR051049">
    <property type="entry name" value="Dienelactone_hydrolase-like"/>
</dbReference>
<comment type="caution">
    <text evidence="2">The sequence shown here is derived from an EMBL/GenBank/DDBJ whole genome shotgun (WGS) entry which is preliminary data.</text>
</comment>
<dbReference type="InterPro" id="IPR029058">
    <property type="entry name" value="AB_hydrolase_fold"/>
</dbReference>
<dbReference type="SUPFAM" id="SSF53474">
    <property type="entry name" value="alpha/beta-Hydrolases"/>
    <property type="match status" value="1"/>
</dbReference>
<organism evidence="2">
    <name type="scientific">mine drainage metagenome</name>
    <dbReference type="NCBI Taxonomy" id="410659"/>
    <lineage>
        <taxon>unclassified sequences</taxon>
        <taxon>metagenomes</taxon>
        <taxon>ecological metagenomes</taxon>
    </lineage>
</organism>
<gene>
    <name evidence="2" type="ORF">B1A_13419</name>
</gene>
<reference evidence="2" key="1">
    <citation type="submission" date="2013-08" db="EMBL/GenBank/DDBJ databases">
        <authorList>
            <person name="Mendez C."/>
            <person name="Richter M."/>
            <person name="Ferrer M."/>
            <person name="Sanchez J."/>
        </authorList>
    </citation>
    <scope>NUCLEOTIDE SEQUENCE</scope>
</reference>
<dbReference type="EMBL" id="AUZX01009819">
    <property type="protein sequence ID" value="EQD50511.1"/>
    <property type="molecule type" value="Genomic_DNA"/>
</dbReference>
<dbReference type="Pfam" id="PF01738">
    <property type="entry name" value="DLH"/>
    <property type="match status" value="1"/>
</dbReference>
<feature type="non-terminal residue" evidence="2">
    <location>
        <position position="1"/>
    </location>
</feature>
<evidence type="ECO:0000313" key="2">
    <source>
        <dbReference type="EMBL" id="EQD50511.1"/>
    </source>
</evidence>